<keyword evidence="6" id="KW-0732">Signal</keyword>
<evidence type="ECO:0000256" key="3">
    <source>
        <dbReference type="ARBA" id="ARBA00022559"/>
    </source>
</evidence>
<dbReference type="EMBL" id="CAXKWB010000866">
    <property type="protein sequence ID" value="CAL4062595.1"/>
    <property type="molecule type" value="Genomic_DNA"/>
</dbReference>
<dbReference type="Gene3D" id="1.10.640.10">
    <property type="entry name" value="Haem peroxidase domain superfamily, animal type"/>
    <property type="match status" value="2"/>
</dbReference>
<accession>A0AAV2PPG6</accession>
<comment type="subcellular location">
    <subcellularLocation>
        <location evidence="1">Secreted</location>
    </subcellularLocation>
</comment>
<keyword evidence="2" id="KW-0964">Secreted</keyword>
<dbReference type="GO" id="GO:0006979">
    <property type="term" value="P:response to oxidative stress"/>
    <property type="evidence" value="ECO:0007669"/>
    <property type="project" value="InterPro"/>
</dbReference>
<organism evidence="7 8">
    <name type="scientific">Meganyctiphanes norvegica</name>
    <name type="common">Northern krill</name>
    <name type="synonym">Thysanopoda norvegica</name>
    <dbReference type="NCBI Taxonomy" id="48144"/>
    <lineage>
        <taxon>Eukaryota</taxon>
        <taxon>Metazoa</taxon>
        <taxon>Ecdysozoa</taxon>
        <taxon>Arthropoda</taxon>
        <taxon>Crustacea</taxon>
        <taxon>Multicrustacea</taxon>
        <taxon>Malacostraca</taxon>
        <taxon>Eumalacostraca</taxon>
        <taxon>Eucarida</taxon>
        <taxon>Euphausiacea</taxon>
        <taxon>Euphausiidae</taxon>
        <taxon>Meganyctiphanes</taxon>
    </lineage>
</organism>
<feature type="chain" id="PRO_5043562023" description="Chorion peroxidase" evidence="6">
    <location>
        <begin position="20"/>
        <end position="670"/>
    </location>
</feature>
<evidence type="ECO:0000256" key="5">
    <source>
        <dbReference type="SAM" id="MobiDB-lite"/>
    </source>
</evidence>
<evidence type="ECO:0000256" key="1">
    <source>
        <dbReference type="ARBA" id="ARBA00004613"/>
    </source>
</evidence>
<keyword evidence="8" id="KW-1185">Reference proteome</keyword>
<evidence type="ECO:0000256" key="4">
    <source>
        <dbReference type="ARBA" id="ARBA00023180"/>
    </source>
</evidence>
<gene>
    <name evidence="7" type="ORF">MNOR_LOCUS2737</name>
</gene>
<dbReference type="SUPFAM" id="SSF48113">
    <property type="entry name" value="Heme-dependent peroxidases"/>
    <property type="match status" value="1"/>
</dbReference>
<dbReference type="InterPro" id="IPR010255">
    <property type="entry name" value="Haem_peroxidase_sf"/>
</dbReference>
<comment type="caution">
    <text evidence="7">The sequence shown here is derived from an EMBL/GenBank/DDBJ whole genome shotgun (WGS) entry which is preliminary data.</text>
</comment>
<evidence type="ECO:0008006" key="9">
    <source>
        <dbReference type="Google" id="ProtNLM"/>
    </source>
</evidence>
<feature type="signal peptide" evidence="6">
    <location>
        <begin position="1"/>
        <end position="19"/>
    </location>
</feature>
<dbReference type="InterPro" id="IPR019791">
    <property type="entry name" value="Haem_peroxidase_animal"/>
</dbReference>
<dbReference type="PROSITE" id="PS51257">
    <property type="entry name" value="PROKAR_LIPOPROTEIN"/>
    <property type="match status" value="1"/>
</dbReference>
<feature type="region of interest" description="Disordered" evidence="5">
    <location>
        <begin position="647"/>
        <end position="670"/>
    </location>
</feature>
<evidence type="ECO:0000256" key="6">
    <source>
        <dbReference type="SAM" id="SignalP"/>
    </source>
</evidence>
<evidence type="ECO:0000256" key="2">
    <source>
        <dbReference type="ARBA" id="ARBA00022525"/>
    </source>
</evidence>
<dbReference type="Proteomes" id="UP001497623">
    <property type="component" value="Unassembled WGS sequence"/>
</dbReference>
<name>A0AAV2PPG6_MEGNR</name>
<evidence type="ECO:0000313" key="7">
    <source>
        <dbReference type="EMBL" id="CAL4062595.1"/>
    </source>
</evidence>
<dbReference type="InterPro" id="IPR037120">
    <property type="entry name" value="Haem_peroxidase_sf_animal"/>
</dbReference>
<protein>
    <recommendedName>
        <fullName evidence="9">Chorion peroxidase</fullName>
    </recommendedName>
</protein>
<keyword evidence="4" id="KW-0325">Glycoprotein</keyword>
<reference evidence="7 8" key="1">
    <citation type="submission" date="2024-05" db="EMBL/GenBank/DDBJ databases">
        <authorList>
            <person name="Wallberg A."/>
        </authorList>
    </citation>
    <scope>NUCLEOTIDE SEQUENCE [LARGE SCALE GENOMIC DNA]</scope>
</reference>
<dbReference type="PROSITE" id="PS50292">
    <property type="entry name" value="PEROXIDASE_3"/>
    <property type="match status" value="1"/>
</dbReference>
<dbReference type="GO" id="GO:0005576">
    <property type="term" value="C:extracellular region"/>
    <property type="evidence" value="ECO:0007669"/>
    <property type="project" value="UniProtKB-SubCell"/>
</dbReference>
<proteinExistence type="predicted"/>
<dbReference type="PRINTS" id="PR00457">
    <property type="entry name" value="ANPEROXIDASE"/>
</dbReference>
<dbReference type="AlphaFoldDB" id="A0AAV2PPG6"/>
<dbReference type="PANTHER" id="PTHR11475:SF4">
    <property type="entry name" value="CHORION PEROXIDASE"/>
    <property type="match status" value="1"/>
</dbReference>
<sequence>MKRIILLLGVLLSIQGCFGHTESDCTEVGYARAAGNTLHQGYQVAKDNLLATWMNEDINDKETKYTQLSPILKNVTRAAQLLEASTKQIVGVIRKTRVGKRCREAWLLKGVEKHVVPLVNLDKELTEELGLVMSFRCVVGSPYPNVDGTCINQESPDLGSIGSKFLRLQPANSGKDACVPHDISWDQKATNVTEGIKRHIKKQILRSVHENVIFTSNHMTFILQESPLAESIDCCKNDAEDCFPVKVDENDPIYKELPCIDFKRSARAQAILGRDRTSLISTTIKVYSYGRSNGSGMAISNGYLIFYGPEGVEETEGDKKSDEKKPAKEVKCAAPESLEGCFQLSPEEEKTMLESLRLLLVLEHNRIADALAEVNPHFDDSLLYNEARRLLIAEYNMITYNEYLPTLLGEAIVTKHSLLPGTEGPGAQYIKEVNPGILTNFALASYRNAAMKSEWRNSWGATDILDSTQYNSVLKDSYQDLLALDMQRARDHGVTGYIHWRRFCDQGAANNNFEDLESNIHKEAVAALKELYDGELDDLDLSVALLEATEEGAAVGKTFSCLLADQYARLKTGNRLFWEHESSLVTAEQRDLMRTEVSLARLLCNNLPVHAVPKNAFLPPSDTNPLVECSTLPPMNMEHWKDTSLIEKMKEINDQKESEKKEKTRDESEL</sequence>
<dbReference type="GO" id="GO:0020037">
    <property type="term" value="F:heme binding"/>
    <property type="evidence" value="ECO:0007669"/>
    <property type="project" value="InterPro"/>
</dbReference>
<keyword evidence="3" id="KW-0560">Oxidoreductase</keyword>
<dbReference type="PANTHER" id="PTHR11475">
    <property type="entry name" value="OXIDASE/PEROXIDASE"/>
    <property type="match status" value="1"/>
</dbReference>
<dbReference type="Pfam" id="PF03098">
    <property type="entry name" value="An_peroxidase"/>
    <property type="match status" value="2"/>
</dbReference>
<keyword evidence="3" id="KW-0575">Peroxidase</keyword>
<feature type="non-terminal residue" evidence="7">
    <location>
        <position position="670"/>
    </location>
</feature>
<evidence type="ECO:0000313" key="8">
    <source>
        <dbReference type="Proteomes" id="UP001497623"/>
    </source>
</evidence>
<dbReference type="GO" id="GO:0004601">
    <property type="term" value="F:peroxidase activity"/>
    <property type="evidence" value="ECO:0007669"/>
    <property type="project" value="UniProtKB-KW"/>
</dbReference>